<protein>
    <submittedName>
        <fullName evidence="2">Ribonuclease H-like domain-containing protein</fullName>
    </submittedName>
</protein>
<reference evidence="2 3" key="1">
    <citation type="submission" date="2020-10" db="EMBL/GenBank/DDBJ databases">
        <title>Genomic diversity and antimicrobial resistance of Haemophilus colonising the airways of young children with cystic fibrosis.</title>
        <authorList>
            <person name="Watts S.C."/>
            <person name="Judd L.M."/>
            <person name="Carzino R."/>
            <person name="Ranganathan S."/>
            <person name="Holt K.E."/>
        </authorList>
    </citation>
    <scope>NUCLEOTIDE SEQUENCE [LARGE SCALE GENOMIC DNA]</scope>
    <source>
        <strain evidence="2 3">M1C137_2</strain>
    </source>
</reference>
<evidence type="ECO:0000313" key="3">
    <source>
        <dbReference type="Proteomes" id="UP000595009"/>
    </source>
</evidence>
<name>A0A7M1NVV1_HAEPA</name>
<dbReference type="Proteomes" id="UP000595009">
    <property type="component" value="Chromosome"/>
</dbReference>
<organism evidence="2 3">
    <name type="scientific">Haemophilus parainfluenzae</name>
    <dbReference type="NCBI Taxonomy" id="729"/>
    <lineage>
        <taxon>Bacteria</taxon>
        <taxon>Pseudomonadati</taxon>
        <taxon>Pseudomonadota</taxon>
        <taxon>Gammaproteobacteria</taxon>
        <taxon>Pasteurellales</taxon>
        <taxon>Pasteurellaceae</taxon>
        <taxon>Haemophilus</taxon>
    </lineage>
</organism>
<evidence type="ECO:0000259" key="1">
    <source>
        <dbReference type="Pfam" id="PF10108"/>
    </source>
</evidence>
<dbReference type="InterPro" id="IPR012337">
    <property type="entry name" value="RNaseH-like_sf"/>
</dbReference>
<dbReference type="AlphaFoldDB" id="A0A7M1NVV1"/>
<dbReference type="Pfam" id="PF10108">
    <property type="entry name" value="DNA_pol_B_exo2"/>
    <property type="match status" value="1"/>
</dbReference>
<dbReference type="InterPro" id="IPR036397">
    <property type="entry name" value="RNaseH_sf"/>
</dbReference>
<dbReference type="InterPro" id="IPR019288">
    <property type="entry name" value="3'-5'_exonuclease_PolB-like"/>
</dbReference>
<dbReference type="GO" id="GO:0003676">
    <property type="term" value="F:nucleic acid binding"/>
    <property type="evidence" value="ECO:0007669"/>
    <property type="project" value="InterPro"/>
</dbReference>
<accession>A0A7M1NVV1</accession>
<dbReference type="Gene3D" id="3.30.420.10">
    <property type="entry name" value="Ribonuclease H-like superfamily/Ribonuclease H"/>
    <property type="match status" value="1"/>
</dbReference>
<sequence length="216" mass="25502">MKIYIDIETIPTQSKEHQDFVCENLKPPANYKNEETINKWLEENKEFAVNKTSLDGAFGEVVVISTAINDDEVVTFYRNDWQVKDREKDILTRFNNWLKEQANRCKTVPVFIGHNVTSFDGLFLWQRCIINGVKPYYKMDKRNTYDTMWEWCGYNRESKPSLNKLCQVLNIEQKGDIDGSKVWQAVQDGRIDEVAEYCSKDVERVRAIYKRMNFEV</sequence>
<gene>
    <name evidence="2" type="ORF">INP94_08165</name>
</gene>
<dbReference type="EMBL" id="CP063120">
    <property type="protein sequence ID" value="QOR16841.1"/>
    <property type="molecule type" value="Genomic_DNA"/>
</dbReference>
<dbReference type="RefSeq" id="WP_197543270.1">
    <property type="nucleotide sequence ID" value="NZ_CP063120.1"/>
</dbReference>
<dbReference type="SUPFAM" id="SSF53098">
    <property type="entry name" value="Ribonuclease H-like"/>
    <property type="match status" value="1"/>
</dbReference>
<evidence type="ECO:0000313" key="2">
    <source>
        <dbReference type="EMBL" id="QOR16841.1"/>
    </source>
</evidence>
<feature type="domain" description="Predicted 3'-5' exonuclease PolB-like" evidence="1">
    <location>
        <begin position="58"/>
        <end position="213"/>
    </location>
</feature>
<proteinExistence type="predicted"/>